<dbReference type="EMBL" id="FQZL01000004">
    <property type="protein sequence ID" value="SHI41725.1"/>
    <property type="molecule type" value="Genomic_DNA"/>
</dbReference>
<dbReference type="SUPFAM" id="SSF53850">
    <property type="entry name" value="Periplasmic binding protein-like II"/>
    <property type="match status" value="1"/>
</dbReference>
<dbReference type="OrthoDB" id="1792890at2"/>
<keyword evidence="3" id="KW-1185">Reference proteome</keyword>
<evidence type="ECO:0000256" key="1">
    <source>
        <dbReference type="SAM" id="SignalP"/>
    </source>
</evidence>
<reference evidence="2 3" key="1">
    <citation type="submission" date="2016-11" db="EMBL/GenBank/DDBJ databases">
        <authorList>
            <person name="Jaros S."/>
            <person name="Januszkiewicz K."/>
            <person name="Wedrychowicz H."/>
        </authorList>
    </citation>
    <scope>NUCLEOTIDE SEQUENCE [LARGE SCALE GENOMIC DNA]</scope>
    <source>
        <strain evidence="2 3">DSM 17477</strain>
    </source>
</reference>
<dbReference type="STRING" id="1121476.SAMN02745751_00300"/>
<keyword evidence="1" id="KW-0732">Signal</keyword>
<evidence type="ECO:0000313" key="2">
    <source>
        <dbReference type="EMBL" id="SHI41725.1"/>
    </source>
</evidence>
<dbReference type="RefSeq" id="WP_073046008.1">
    <property type="nucleotide sequence ID" value="NZ_FQZL01000004.1"/>
</dbReference>
<dbReference type="PANTHER" id="PTHR35841">
    <property type="entry name" value="PHOSPHONATES-BINDING PERIPLASMIC PROTEIN"/>
    <property type="match status" value="1"/>
</dbReference>
<name>A0A1M6AZ18_9FIRM</name>
<proteinExistence type="predicted"/>
<evidence type="ECO:0000313" key="3">
    <source>
        <dbReference type="Proteomes" id="UP000184052"/>
    </source>
</evidence>
<dbReference type="Pfam" id="PF12974">
    <property type="entry name" value="Phosphonate-bd"/>
    <property type="match status" value="1"/>
</dbReference>
<dbReference type="AlphaFoldDB" id="A0A1M6AZ18"/>
<organism evidence="2 3">
    <name type="scientific">Dethiosulfatibacter aminovorans DSM 17477</name>
    <dbReference type="NCBI Taxonomy" id="1121476"/>
    <lineage>
        <taxon>Bacteria</taxon>
        <taxon>Bacillati</taxon>
        <taxon>Bacillota</taxon>
        <taxon>Tissierellia</taxon>
        <taxon>Dethiosulfatibacter</taxon>
    </lineage>
</organism>
<dbReference type="PANTHER" id="PTHR35841:SF1">
    <property type="entry name" value="PHOSPHONATES-BINDING PERIPLASMIC PROTEIN"/>
    <property type="match status" value="1"/>
</dbReference>
<feature type="chain" id="PRO_5012657865" evidence="1">
    <location>
        <begin position="24"/>
        <end position="315"/>
    </location>
</feature>
<feature type="signal peptide" evidence="1">
    <location>
        <begin position="1"/>
        <end position="23"/>
    </location>
</feature>
<dbReference type="Proteomes" id="UP000184052">
    <property type="component" value="Unassembled WGS sequence"/>
</dbReference>
<dbReference type="PROSITE" id="PS51257">
    <property type="entry name" value="PROKAR_LIPOPROTEIN"/>
    <property type="match status" value="1"/>
</dbReference>
<gene>
    <name evidence="2" type="ORF">SAMN02745751_00300</name>
</gene>
<accession>A0A1M6AZ18</accession>
<protein>
    <submittedName>
        <fullName evidence="2">ABC-type phosphate/phosphonate transport system, substrate-binding protein</fullName>
    </submittedName>
</protein>
<dbReference type="Gene3D" id="3.40.190.10">
    <property type="entry name" value="Periplasmic binding protein-like II"/>
    <property type="match status" value="2"/>
</dbReference>
<sequence>MKKIIIMIMICVLALASFTGCQKKEGKVYTMAVLPQESGTVEAGIVAVNEEMNKALEPFNASVEMILVDDYSVVSESVLTGTAEFAAYSAATYLKAHAENDKILPLFVHTPEGDTGKGGYWAYIAVHVDEKDEFEGLGAEEALLKLRDKSFSFVSSTSTSGRLVPTTTLWNAIGPDGKGIVDSKKQIFEENSDNGGYFSEIIFAGTHPASVEMILNKKAYAGAYCCDYGDERADELYVIAESLVPCDPYWMNTENIEQEHIDAIIAHFENITPENAVEGLYDDDTTDYSVLHSEDRFVAVDHELYSFLEKMYEGE</sequence>